<gene>
    <name evidence="2" type="ORF">JKP34_12805</name>
</gene>
<keyword evidence="3" id="KW-1185">Reference proteome</keyword>
<feature type="transmembrane region" description="Helical" evidence="1">
    <location>
        <begin position="71"/>
        <end position="92"/>
    </location>
</feature>
<feature type="transmembrane region" description="Helical" evidence="1">
    <location>
        <begin position="7"/>
        <end position="25"/>
    </location>
</feature>
<reference evidence="2" key="1">
    <citation type="submission" date="2021-01" db="EMBL/GenBank/DDBJ databases">
        <title>Marivirga sp. nov., isolated from intertidal surface sediments.</title>
        <authorList>
            <person name="Zhang M."/>
        </authorList>
    </citation>
    <scope>NUCLEOTIDE SEQUENCE</scope>
    <source>
        <strain evidence="2">SM1354</strain>
    </source>
</reference>
<feature type="transmembrane region" description="Helical" evidence="1">
    <location>
        <begin position="31"/>
        <end position="50"/>
    </location>
</feature>
<name>A0A937AGP2_9BACT</name>
<dbReference type="Proteomes" id="UP000642920">
    <property type="component" value="Unassembled WGS sequence"/>
</dbReference>
<organism evidence="2 3">
    <name type="scientific">Marivirga atlantica</name>
    <dbReference type="NCBI Taxonomy" id="1548457"/>
    <lineage>
        <taxon>Bacteria</taxon>
        <taxon>Pseudomonadati</taxon>
        <taxon>Bacteroidota</taxon>
        <taxon>Cytophagia</taxon>
        <taxon>Cytophagales</taxon>
        <taxon>Marivirgaceae</taxon>
        <taxon>Marivirga</taxon>
    </lineage>
</organism>
<evidence type="ECO:0000313" key="3">
    <source>
        <dbReference type="Proteomes" id="UP000642920"/>
    </source>
</evidence>
<accession>A0A937AGP2</accession>
<protein>
    <submittedName>
        <fullName evidence="2">Uncharacterized protein</fullName>
    </submittedName>
</protein>
<feature type="transmembrane region" description="Helical" evidence="1">
    <location>
        <begin position="133"/>
        <end position="149"/>
    </location>
</feature>
<sequence>MKKILNKAELLMMGILVIAIALQLLGSKIDLLYSISISGLGLVFFLFAQLPNGQSEPSEKERDFNDLLGHVLMPKVLWIGTAITTIGILFYLNHFPGALNMLLIGGGTITFCTLILIILRLTKGLDLQQLIPVLYRAFPALLVAAYFALPLL</sequence>
<keyword evidence="1" id="KW-0812">Transmembrane</keyword>
<dbReference type="EMBL" id="JAERQG010000003">
    <property type="protein sequence ID" value="MBL0766139.1"/>
    <property type="molecule type" value="Genomic_DNA"/>
</dbReference>
<feature type="transmembrane region" description="Helical" evidence="1">
    <location>
        <begin position="98"/>
        <end position="121"/>
    </location>
</feature>
<keyword evidence="1" id="KW-0472">Membrane</keyword>
<dbReference type="AlphaFoldDB" id="A0A937AGP2"/>
<evidence type="ECO:0000256" key="1">
    <source>
        <dbReference type="SAM" id="Phobius"/>
    </source>
</evidence>
<comment type="caution">
    <text evidence="2">The sequence shown here is derived from an EMBL/GenBank/DDBJ whole genome shotgun (WGS) entry which is preliminary data.</text>
</comment>
<proteinExistence type="predicted"/>
<keyword evidence="1" id="KW-1133">Transmembrane helix</keyword>
<evidence type="ECO:0000313" key="2">
    <source>
        <dbReference type="EMBL" id="MBL0766139.1"/>
    </source>
</evidence>
<dbReference type="RefSeq" id="WP_201922072.1">
    <property type="nucleotide sequence ID" value="NZ_JAERQG010000003.1"/>
</dbReference>